<dbReference type="AlphaFoldDB" id="C3XX96"/>
<dbReference type="PANTHER" id="PTHR25462:SF229">
    <property type="entry name" value="TRANSCRIPTION INTERMEDIARY FACTOR 1-BETA"/>
    <property type="match status" value="1"/>
</dbReference>
<keyword evidence="1" id="KW-0863">Zinc-finger</keyword>
<feature type="non-terminal residue" evidence="3">
    <location>
        <position position="111"/>
    </location>
</feature>
<feature type="domain" description="B box-type" evidence="2">
    <location>
        <begin position="64"/>
        <end position="104"/>
    </location>
</feature>
<evidence type="ECO:0000259" key="2">
    <source>
        <dbReference type="PROSITE" id="PS50119"/>
    </source>
</evidence>
<protein>
    <recommendedName>
        <fullName evidence="2">B box-type domain-containing protein</fullName>
    </recommendedName>
</protein>
<dbReference type="STRING" id="7739.C3XX96"/>
<dbReference type="InterPro" id="IPR047153">
    <property type="entry name" value="TRIM45/56/19-like"/>
</dbReference>
<dbReference type="SMART" id="SM00336">
    <property type="entry name" value="BBOX"/>
    <property type="match status" value="2"/>
</dbReference>
<dbReference type="InterPro" id="IPR000315">
    <property type="entry name" value="Znf_B-box"/>
</dbReference>
<dbReference type="InterPro" id="IPR038446">
    <property type="entry name" value="CEBP_ZZ_sf"/>
</dbReference>
<dbReference type="SUPFAM" id="SSF57845">
    <property type="entry name" value="B-box zinc-binding domain"/>
    <property type="match status" value="1"/>
</dbReference>
<dbReference type="EMBL" id="GG666471">
    <property type="protein sequence ID" value="EEN67356.1"/>
    <property type="molecule type" value="Genomic_DNA"/>
</dbReference>
<sequence length="111" mass="12731">MEDGIPCTACEVGNSSQFYCVECTDYLCQTCNDTHRRFKATKSHKVVTIEDLQSGKAAAELRARETSKCEDHQELNKFYCDTCHRVICLHCVVTAHKDHRYVEIEKAAERE</sequence>
<dbReference type="Gene3D" id="3.30.160.60">
    <property type="entry name" value="Classic Zinc Finger"/>
    <property type="match status" value="1"/>
</dbReference>
<keyword evidence="1" id="KW-0862">Zinc</keyword>
<feature type="domain" description="B box-type" evidence="2">
    <location>
        <begin position="2"/>
        <end position="49"/>
    </location>
</feature>
<dbReference type="eggNOG" id="KOG2177">
    <property type="taxonomic scope" value="Eukaryota"/>
</dbReference>
<reference evidence="3" key="1">
    <citation type="journal article" date="2008" name="Nature">
        <title>The amphioxus genome and the evolution of the chordate karyotype.</title>
        <authorList>
            <consortium name="US DOE Joint Genome Institute (JGI-PGF)"/>
            <person name="Putnam N.H."/>
            <person name="Butts T."/>
            <person name="Ferrier D.E.K."/>
            <person name="Furlong R.F."/>
            <person name="Hellsten U."/>
            <person name="Kawashima T."/>
            <person name="Robinson-Rechavi M."/>
            <person name="Shoguchi E."/>
            <person name="Terry A."/>
            <person name="Yu J.-K."/>
            <person name="Benito-Gutierrez E.L."/>
            <person name="Dubchak I."/>
            <person name="Garcia-Fernandez J."/>
            <person name="Gibson-Brown J.J."/>
            <person name="Grigoriev I.V."/>
            <person name="Horton A.C."/>
            <person name="de Jong P.J."/>
            <person name="Jurka J."/>
            <person name="Kapitonov V.V."/>
            <person name="Kohara Y."/>
            <person name="Kuroki Y."/>
            <person name="Lindquist E."/>
            <person name="Lucas S."/>
            <person name="Osoegawa K."/>
            <person name="Pennacchio L.A."/>
            <person name="Salamov A.A."/>
            <person name="Satou Y."/>
            <person name="Sauka-Spengler T."/>
            <person name="Schmutz J."/>
            <person name="Shin-I T."/>
            <person name="Toyoda A."/>
            <person name="Bronner-Fraser M."/>
            <person name="Fujiyama A."/>
            <person name="Holland L.Z."/>
            <person name="Holland P.W.H."/>
            <person name="Satoh N."/>
            <person name="Rokhsar D.S."/>
        </authorList>
    </citation>
    <scope>NUCLEOTIDE SEQUENCE [LARGE SCALE GENOMIC DNA]</scope>
    <source>
        <strain evidence="3">S238N-H82</strain>
        <tissue evidence="3">Testes</tissue>
    </source>
</reference>
<dbReference type="PROSITE" id="PS50119">
    <property type="entry name" value="ZF_BBOX"/>
    <property type="match status" value="2"/>
</dbReference>
<dbReference type="Pfam" id="PF00643">
    <property type="entry name" value="zf-B_box"/>
    <property type="match status" value="1"/>
</dbReference>
<gene>
    <name evidence="3" type="ORF">BRAFLDRAFT_210899</name>
</gene>
<dbReference type="Gene3D" id="4.10.640.40">
    <property type="entry name" value="Cytoplasmic polyadenylation element-binding protein, ZZ domain"/>
    <property type="match status" value="1"/>
</dbReference>
<evidence type="ECO:0000256" key="1">
    <source>
        <dbReference type="PROSITE-ProRule" id="PRU00024"/>
    </source>
</evidence>
<evidence type="ECO:0000313" key="3">
    <source>
        <dbReference type="EMBL" id="EEN67356.1"/>
    </source>
</evidence>
<keyword evidence="1" id="KW-0479">Metal-binding</keyword>
<dbReference type="InParanoid" id="C3XX96"/>
<proteinExistence type="predicted"/>
<name>C3XX96_BRAFL</name>
<organism>
    <name type="scientific">Branchiostoma floridae</name>
    <name type="common">Florida lancelet</name>
    <name type="synonym">Amphioxus</name>
    <dbReference type="NCBI Taxonomy" id="7739"/>
    <lineage>
        <taxon>Eukaryota</taxon>
        <taxon>Metazoa</taxon>
        <taxon>Chordata</taxon>
        <taxon>Cephalochordata</taxon>
        <taxon>Leptocardii</taxon>
        <taxon>Amphioxiformes</taxon>
        <taxon>Branchiostomatidae</taxon>
        <taxon>Branchiostoma</taxon>
    </lineage>
</organism>
<dbReference type="PANTHER" id="PTHR25462">
    <property type="entry name" value="BONUS, ISOFORM C-RELATED"/>
    <property type="match status" value="1"/>
</dbReference>
<dbReference type="Pfam" id="PF22586">
    <property type="entry name" value="ANCHR-like_BBOX"/>
    <property type="match status" value="1"/>
</dbReference>
<accession>C3XX96</accession>
<dbReference type="GO" id="GO:0008270">
    <property type="term" value="F:zinc ion binding"/>
    <property type="evidence" value="ECO:0007669"/>
    <property type="project" value="UniProtKB-KW"/>
</dbReference>